<comment type="caution">
    <text evidence="2">The sequence shown here is derived from an EMBL/GenBank/DDBJ whole genome shotgun (WGS) entry which is preliminary data.</text>
</comment>
<keyword evidence="1" id="KW-0812">Transmembrane</keyword>
<evidence type="ECO:0000256" key="1">
    <source>
        <dbReference type="SAM" id="Phobius"/>
    </source>
</evidence>
<dbReference type="Proteomes" id="UP000290191">
    <property type="component" value="Unassembled WGS sequence"/>
</dbReference>
<feature type="transmembrane region" description="Helical" evidence="1">
    <location>
        <begin position="72"/>
        <end position="90"/>
    </location>
</feature>
<dbReference type="AlphaFoldDB" id="A0A4Q0XYB6"/>
<sequence length="100" mass="12011">MKKITHKEDSFKFYEHSKDFDFEKSIVTNFIEKFLPIIFWLGFSIIIFNALNESIGLFKWNFLEGVFTFCKIFVPYTIAYLIVFYILFLLKGIRDSLDKK</sequence>
<organism evidence="2 3">
    <name type="scientific">Halarcobacter anaerophilus</name>
    <dbReference type="NCBI Taxonomy" id="877500"/>
    <lineage>
        <taxon>Bacteria</taxon>
        <taxon>Pseudomonadati</taxon>
        <taxon>Campylobacterota</taxon>
        <taxon>Epsilonproteobacteria</taxon>
        <taxon>Campylobacterales</taxon>
        <taxon>Arcobacteraceae</taxon>
        <taxon>Halarcobacter</taxon>
    </lineage>
</organism>
<feature type="transmembrane region" description="Helical" evidence="1">
    <location>
        <begin position="34"/>
        <end position="52"/>
    </location>
</feature>
<reference evidence="2 3" key="1">
    <citation type="submission" date="2017-10" db="EMBL/GenBank/DDBJ databases">
        <title>Genomics of the genus Arcobacter.</title>
        <authorList>
            <person name="Perez-Cataluna A."/>
            <person name="Figueras M.J."/>
        </authorList>
    </citation>
    <scope>NUCLEOTIDE SEQUENCE [LARGE SCALE GENOMIC DNA]</scope>
    <source>
        <strain evidence="2 3">DSM 24636</strain>
    </source>
</reference>
<dbReference type="RefSeq" id="WP_044417762.1">
    <property type="nucleotide sequence ID" value="NZ_CP041070.1"/>
</dbReference>
<gene>
    <name evidence="2" type="ORF">CRV06_09215</name>
</gene>
<evidence type="ECO:0000313" key="2">
    <source>
        <dbReference type="EMBL" id="RXJ62636.1"/>
    </source>
</evidence>
<dbReference type="EMBL" id="PDKO01000007">
    <property type="protein sequence ID" value="RXJ62636.1"/>
    <property type="molecule type" value="Genomic_DNA"/>
</dbReference>
<proteinExistence type="predicted"/>
<protein>
    <submittedName>
        <fullName evidence="2">Uncharacterized protein</fullName>
    </submittedName>
</protein>
<accession>A0A4Q0XYB6</accession>
<evidence type="ECO:0000313" key="3">
    <source>
        <dbReference type="Proteomes" id="UP000290191"/>
    </source>
</evidence>
<name>A0A4Q0XYB6_9BACT</name>
<keyword evidence="1" id="KW-1133">Transmembrane helix</keyword>
<keyword evidence="1" id="KW-0472">Membrane</keyword>
<dbReference type="OrthoDB" id="9939387at2"/>
<keyword evidence="3" id="KW-1185">Reference proteome</keyword>